<dbReference type="Pfam" id="PF10617">
    <property type="entry name" value="DUF2474"/>
    <property type="match status" value="1"/>
</dbReference>
<keyword evidence="1" id="KW-1133">Transmembrane helix</keyword>
<keyword evidence="3" id="KW-1185">Reference proteome</keyword>
<dbReference type="Proteomes" id="UP000617634">
    <property type="component" value="Unassembled WGS sequence"/>
</dbReference>
<keyword evidence="1" id="KW-0472">Membrane</keyword>
<sequence length="43" mass="4833">MKGKPLDADRQPLWKRLGWLAAIWAGSVLALGAFAQLLRLWLT</sequence>
<gene>
    <name evidence="2" type="ORF">I5E68_19315</name>
</gene>
<evidence type="ECO:0000313" key="2">
    <source>
        <dbReference type="EMBL" id="MBH0115097.1"/>
    </source>
</evidence>
<evidence type="ECO:0000256" key="1">
    <source>
        <dbReference type="SAM" id="Phobius"/>
    </source>
</evidence>
<organism evidence="2 3">
    <name type="scientific">Novosphingobium aureum</name>
    <dbReference type="NCBI Taxonomy" id="2792964"/>
    <lineage>
        <taxon>Bacteria</taxon>
        <taxon>Pseudomonadati</taxon>
        <taxon>Pseudomonadota</taxon>
        <taxon>Alphaproteobacteria</taxon>
        <taxon>Sphingomonadales</taxon>
        <taxon>Sphingomonadaceae</taxon>
        <taxon>Novosphingobium</taxon>
    </lineage>
</organism>
<dbReference type="InterPro" id="IPR018895">
    <property type="entry name" value="DUF2474"/>
</dbReference>
<proteinExistence type="predicted"/>
<dbReference type="AlphaFoldDB" id="A0A931HFZ2"/>
<keyword evidence="1" id="KW-0812">Transmembrane</keyword>
<feature type="transmembrane region" description="Helical" evidence="1">
    <location>
        <begin position="21"/>
        <end position="42"/>
    </location>
</feature>
<dbReference type="EMBL" id="JADZGI010000008">
    <property type="protein sequence ID" value="MBH0115097.1"/>
    <property type="molecule type" value="Genomic_DNA"/>
</dbReference>
<evidence type="ECO:0000313" key="3">
    <source>
        <dbReference type="Proteomes" id="UP000617634"/>
    </source>
</evidence>
<dbReference type="RefSeq" id="WP_197167261.1">
    <property type="nucleotide sequence ID" value="NZ_JADZGI010000008.1"/>
</dbReference>
<comment type="caution">
    <text evidence="2">The sequence shown here is derived from an EMBL/GenBank/DDBJ whole genome shotgun (WGS) entry which is preliminary data.</text>
</comment>
<name>A0A931HFZ2_9SPHN</name>
<accession>A0A931HFZ2</accession>
<reference evidence="2" key="1">
    <citation type="submission" date="2020-11" db="EMBL/GenBank/DDBJ databases">
        <title>Novosphingobium aureum sp. nov., a marine bacterium isolated from sediment of a salt flat.</title>
        <authorList>
            <person name="Yoo Y."/>
            <person name="Kim J.-J."/>
        </authorList>
    </citation>
    <scope>NUCLEOTIDE SEQUENCE</scope>
    <source>
        <strain evidence="2">YJ-S2-02</strain>
    </source>
</reference>
<protein>
    <submittedName>
        <fullName evidence="2">DUF2474 domain-containing protein</fullName>
    </submittedName>
</protein>